<evidence type="ECO:0000313" key="8">
    <source>
        <dbReference type="Proteomes" id="UP000694395"/>
    </source>
</evidence>
<reference evidence="7" key="3">
    <citation type="submission" date="2025-09" db="UniProtKB">
        <authorList>
            <consortium name="Ensembl"/>
        </authorList>
    </citation>
    <scope>IDENTIFICATION</scope>
</reference>
<dbReference type="PANTHER" id="PTHR48078">
    <property type="entry name" value="THREONINE DEHYDRATASE, MITOCHONDRIAL-RELATED"/>
    <property type="match status" value="1"/>
</dbReference>
<dbReference type="Pfam" id="PF00291">
    <property type="entry name" value="PALP"/>
    <property type="match status" value="1"/>
</dbReference>
<dbReference type="AlphaFoldDB" id="A0A8C7PNM3"/>
<keyword evidence="3" id="KW-0456">Lyase</keyword>
<proteinExistence type="predicted"/>
<sequence>MNFAAQFIYANYIRDGSPNRVGFSDSDENDPFWQSEAQRLGSTKQGCSTSSKTTYNKDAPVCNGVAGLRPTLIHPERLKDFGIEEEECLNGEVKTKETKVVGVPEIQLMDPPKTNKKRGSESKAITPPKPEYLRFDDISAAAFKIQMRMQKTPCMYSRLSKQYGMEIFLKKEHLHYTGSVKERGVLYMLTSLSQEQQKKGVIVATDCSFSMAVAHHAVELRIPVFVIMPASCAQPHLRMYRDYGAMVISYGSTARDSLNHARHLAKENGYLYLEEDDSAVYLAGLGTVGMEIYEQVPKLDAVIVPAGGQCSLLVGTAAAIKHLNSRITVIIVMALYSLNSTPITHSLSPDLFEHSMGTHTFQLAKTFVDKVISVREEDSLVAMLRFQEFEHSTVDTEGAMGLAAILAGQLPELKGKRVAVLVSSANMEFDLIRQCVDRALVLDDRVNKFTVQLADFPGDMAKLLDILAREDIKLLDVCHRRHNDRGDLFKALVECVVETRDKTQSTQLRRTLSERYPTLRWLDR</sequence>
<evidence type="ECO:0000256" key="2">
    <source>
        <dbReference type="ARBA" id="ARBA00022898"/>
    </source>
</evidence>
<dbReference type="PANTHER" id="PTHR48078:SF19">
    <property type="entry name" value="ACT DOMAIN-CONTAINING PROTEIN"/>
    <property type="match status" value="1"/>
</dbReference>
<evidence type="ECO:0000259" key="6">
    <source>
        <dbReference type="Pfam" id="PF00291"/>
    </source>
</evidence>
<dbReference type="Gene3D" id="3.40.50.1100">
    <property type="match status" value="2"/>
</dbReference>
<dbReference type="SUPFAM" id="SSF53686">
    <property type="entry name" value="Tryptophan synthase beta subunit-like PLP-dependent enzymes"/>
    <property type="match status" value="1"/>
</dbReference>
<reference evidence="7" key="1">
    <citation type="submission" date="2020-07" db="EMBL/GenBank/DDBJ databases">
        <title>A long reads based de novo assembly of the rainbow trout Arlee double haploid line genome.</title>
        <authorList>
            <person name="Gao G."/>
            <person name="Palti Y."/>
        </authorList>
    </citation>
    <scope>NUCLEOTIDE SEQUENCE [LARGE SCALE GENOMIC DNA]</scope>
</reference>
<dbReference type="GO" id="GO:0009097">
    <property type="term" value="P:isoleucine biosynthetic process"/>
    <property type="evidence" value="ECO:0007669"/>
    <property type="project" value="TreeGrafter"/>
</dbReference>
<dbReference type="GeneTree" id="ENSGT00600000084626"/>
<dbReference type="InterPro" id="IPR001926">
    <property type="entry name" value="TrpB-like_PALP"/>
</dbReference>
<dbReference type="InterPro" id="IPR050147">
    <property type="entry name" value="Ser/Thr_Dehydratase"/>
</dbReference>
<dbReference type="GO" id="GO:0003941">
    <property type="term" value="F:L-serine ammonia-lyase activity"/>
    <property type="evidence" value="ECO:0007669"/>
    <property type="project" value="TreeGrafter"/>
</dbReference>
<dbReference type="Ensembl" id="ENSOMYT00000028259.2">
    <property type="protein sequence ID" value="ENSOMYP00000025823.1"/>
    <property type="gene ID" value="ENSOMYG00000012186.2"/>
</dbReference>
<comment type="cofactor">
    <cofactor evidence="1">
        <name>pyridoxal 5'-phosphate</name>
        <dbReference type="ChEBI" id="CHEBI:597326"/>
    </cofactor>
</comment>
<evidence type="ECO:0000256" key="1">
    <source>
        <dbReference type="ARBA" id="ARBA00001933"/>
    </source>
</evidence>
<evidence type="ECO:0000256" key="3">
    <source>
        <dbReference type="ARBA" id="ARBA00023239"/>
    </source>
</evidence>
<dbReference type="InterPro" id="IPR036052">
    <property type="entry name" value="TrpB-like_PALP_sf"/>
</dbReference>
<dbReference type="GO" id="GO:0006567">
    <property type="term" value="P:L-threonine catabolic process"/>
    <property type="evidence" value="ECO:0007669"/>
    <property type="project" value="TreeGrafter"/>
</dbReference>
<dbReference type="GO" id="GO:0006565">
    <property type="term" value="P:L-serine catabolic process"/>
    <property type="evidence" value="ECO:0007669"/>
    <property type="project" value="TreeGrafter"/>
</dbReference>
<protein>
    <recommendedName>
        <fullName evidence="4">L-serine deaminase</fullName>
    </recommendedName>
    <alternativeName>
        <fullName evidence="5">L-threonine dehydratase</fullName>
    </alternativeName>
</protein>
<accession>A0A8C7PNM3</accession>
<name>A0A8C7PNM3_ONCMY</name>
<keyword evidence="8" id="KW-1185">Reference proteome</keyword>
<gene>
    <name evidence="7" type="primary">LOC110502325</name>
</gene>
<evidence type="ECO:0000256" key="4">
    <source>
        <dbReference type="ARBA" id="ARBA00041766"/>
    </source>
</evidence>
<dbReference type="GO" id="GO:0004794">
    <property type="term" value="F:threonine deaminase activity"/>
    <property type="evidence" value="ECO:0007669"/>
    <property type="project" value="TreeGrafter"/>
</dbReference>
<keyword evidence="2" id="KW-0663">Pyridoxal phosphate</keyword>
<dbReference type="FunFam" id="3.40.50.1100:FF:000044">
    <property type="entry name" value="Phenylserine dehydratase"/>
    <property type="match status" value="1"/>
</dbReference>
<evidence type="ECO:0000256" key="5">
    <source>
        <dbReference type="ARBA" id="ARBA00042605"/>
    </source>
</evidence>
<evidence type="ECO:0000313" key="7">
    <source>
        <dbReference type="Ensembl" id="ENSOMYP00000025823.1"/>
    </source>
</evidence>
<dbReference type="CDD" id="cd01562">
    <property type="entry name" value="Thr-dehyd"/>
    <property type="match status" value="1"/>
</dbReference>
<reference evidence="7" key="2">
    <citation type="submission" date="2025-08" db="UniProtKB">
        <authorList>
            <consortium name="Ensembl"/>
        </authorList>
    </citation>
    <scope>IDENTIFICATION</scope>
</reference>
<feature type="domain" description="Tryptophan synthase beta chain-like PALP" evidence="6">
    <location>
        <begin position="149"/>
        <end position="423"/>
    </location>
</feature>
<dbReference type="Proteomes" id="UP000694395">
    <property type="component" value="Chromosome 23"/>
</dbReference>
<organism evidence="7 8">
    <name type="scientific">Oncorhynchus mykiss</name>
    <name type="common">Rainbow trout</name>
    <name type="synonym">Salmo gairdneri</name>
    <dbReference type="NCBI Taxonomy" id="8022"/>
    <lineage>
        <taxon>Eukaryota</taxon>
        <taxon>Metazoa</taxon>
        <taxon>Chordata</taxon>
        <taxon>Craniata</taxon>
        <taxon>Vertebrata</taxon>
        <taxon>Euteleostomi</taxon>
        <taxon>Actinopterygii</taxon>
        <taxon>Neopterygii</taxon>
        <taxon>Teleostei</taxon>
        <taxon>Protacanthopterygii</taxon>
        <taxon>Salmoniformes</taxon>
        <taxon>Salmonidae</taxon>
        <taxon>Salmoninae</taxon>
        <taxon>Oncorhynchus</taxon>
    </lineage>
</organism>